<keyword evidence="2" id="KW-0479">Metal-binding</keyword>
<evidence type="ECO:0000313" key="5">
    <source>
        <dbReference type="EMBL" id="QPC45108.1"/>
    </source>
</evidence>
<dbReference type="Pfam" id="PF03328">
    <property type="entry name" value="HpcH_HpaI"/>
    <property type="match status" value="1"/>
</dbReference>
<dbReference type="PANTHER" id="PTHR30502:SF0">
    <property type="entry name" value="PHOSPHOENOLPYRUVATE CARBOXYLASE FAMILY PROTEIN"/>
    <property type="match status" value="1"/>
</dbReference>
<sequence>MSAQTLRDRLAGGRPLFMSWSMLPGTLGAELLAQQPWDACVIDMQHGLIGYQEARDMAATVMALDKPTVVRVPVGAHGLMGRVLDIGVEGLIAPMVNTGEDARALAAATKYPPVGERSWGAYRAIGSAGLGQEDYLAAANGLAVSFAMIETRTALDNLDEIAATPGIDGLFVGPNDLTISLTGGTSLDAMGTPEVREAISLIAAKASENGLVAGIYCGTPDFALTHAELGYSFLAVGTDRGFLAEGAANALARLGRG</sequence>
<dbReference type="EMBL" id="CP058214">
    <property type="protein sequence ID" value="QPC45108.1"/>
    <property type="molecule type" value="Genomic_DNA"/>
</dbReference>
<evidence type="ECO:0000256" key="3">
    <source>
        <dbReference type="ARBA" id="ARBA00023239"/>
    </source>
</evidence>
<organism evidence="5 6">
    <name type="scientific">Kaustia mangrovi</name>
    <dbReference type="NCBI Taxonomy" id="2593653"/>
    <lineage>
        <taxon>Bacteria</taxon>
        <taxon>Pseudomonadati</taxon>
        <taxon>Pseudomonadota</taxon>
        <taxon>Alphaproteobacteria</taxon>
        <taxon>Hyphomicrobiales</taxon>
        <taxon>Parvibaculaceae</taxon>
        <taxon>Kaustia</taxon>
    </lineage>
</organism>
<keyword evidence="6" id="KW-1185">Reference proteome</keyword>
<dbReference type="AlphaFoldDB" id="A0A7S8C7Y5"/>
<dbReference type="GO" id="GO:0046872">
    <property type="term" value="F:metal ion binding"/>
    <property type="evidence" value="ECO:0007669"/>
    <property type="project" value="UniProtKB-KW"/>
</dbReference>
<reference evidence="5 6" key="1">
    <citation type="submission" date="2020-06" db="EMBL/GenBank/DDBJ databases">
        <title>Genome sequence of 2 isolates from Red Sea Mangroves.</title>
        <authorList>
            <person name="Sefrji F."/>
            <person name="Michoud G."/>
            <person name="Merlino G."/>
            <person name="Daffonchio D."/>
        </authorList>
    </citation>
    <scope>NUCLEOTIDE SEQUENCE [LARGE SCALE GENOMIC DNA]</scope>
    <source>
        <strain evidence="5 6">R1DC25</strain>
    </source>
</reference>
<name>A0A7S8C7Y5_9HYPH</name>
<dbReference type="InterPro" id="IPR040442">
    <property type="entry name" value="Pyrv_kinase-like_dom_sf"/>
</dbReference>
<dbReference type="RefSeq" id="WP_213162481.1">
    <property type="nucleotide sequence ID" value="NZ_CP058214.1"/>
</dbReference>
<keyword evidence="3" id="KW-0456">Lyase</keyword>
<evidence type="ECO:0000259" key="4">
    <source>
        <dbReference type="Pfam" id="PF03328"/>
    </source>
</evidence>
<accession>A0A7S8C7Y5</accession>
<dbReference type="SUPFAM" id="SSF51621">
    <property type="entry name" value="Phosphoenolpyruvate/pyruvate domain"/>
    <property type="match status" value="1"/>
</dbReference>
<dbReference type="KEGG" id="kmn:HW532_21870"/>
<evidence type="ECO:0000256" key="2">
    <source>
        <dbReference type="ARBA" id="ARBA00022723"/>
    </source>
</evidence>
<dbReference type="GO" id="GO:0005737">
    <property type="term" value="C:cytoplasm"/>
    <property type="evidence" value="ECO:0007669"/>
    <property type="project" value="TreeGrafter"/>
</dbReference>
<dbReference type="Proteomes" id="UP000593594">
    <property type="component" value="Chromosome"/>
</dbReference>
<dbReference type="PANTHER" id="PTHR30502">
    <property type="entry name" value="2-KETO-3-DEOXY-L-RHAMNONATE ALDOLASE"/>
    <property type="match status" value="1"/>
</dbReference>
<protein>
    <recommendedName>
        <fullName evidence="4">HpcH/HpaI aldolase/citrate lyase domain-containing protein</fullName>
    </recommendedName>
</protein>
<evidence type="ECO:0000256" key="1">
    <source>
        <dbReference type="ARBA" id="ARBA00005568"/>
    </source>
</evidence>
<gene>
    <name evidence="5" type="ORF">HW532_21870</name>
</gene>
<comment type="similarity">
    <text evidence="1">Belongs to the HpcH/HpaI aldolase family.</text>
</comment>
<evidence type="ECO:0000313" key="6">
    <source>
        <dbReference type="Proteomes" id="UP000593594"/>
    </source>
</evidence>
<dbReference type="InterPro" id="IPR005000">
    <property type="entry name" value="Aldolase/citrate-lyase_domain"/>
</dbReference>
<feature type="domain" description="HpcH/HpaI aldolase/citrate lyase" evidence="4">
    <location>
        <begin position="29"/>
        <end position="241"/>
    </location>
</feature>
<dbReference type="InterPro" id="IPR015813">
    <property type="entry name" value="Pyrv/PenolPyrv_kinase-like_dom"/>
</dbReference>
<dbReference type="GO" id="GO:0016832">
    <property type="term" value="F:aldehyde-lyase activity"/>
    <property type="evidence" value="ECO:0007669"/>
    <property type="project" value="TreeGrafter"/>
</dbReference>
<dbReference type="Gene3D" id="3.20.20.60">
    <property type="entry name" value="Phosphoenolpyruvate-binding domains"/>
    <property type="match status" value="1"/>
</dbReference>
<dbReference type="InterPro" id="IPR050251">
    <property type="entry name" value="HpcH-HpaI_aldolase"/>
</dbReference>
<proteinExistence type="inferred from homology"/>